<name>A4CLS6_ROBBH</name>
<dbReference type="NCBIfam" id="TIGR04019">
    <property type="entry name" value="B_thiol_YtxJ"/>
    <property type="match status" value="1"/>
</dbReference>
<evidence type="ECO:0000313" key="1">
    <source>
        <dbReference type="EMBL" id="EAR15825.1"/>
    </source>
</evidence>
<dbReference type="eggNOG" id="COG3118">
    <property type="taxonomic scope" value="Bacteria"/>
</dbReference>
<dbReference type="STRING" id="313596.RB2501_15894"/>
<dbReference type="HOGENOM" id="CLU_153787_0_0_10"/>
<protein>
    <submittedName>
        <fullName evidence="1">Putative general stress protein</fullName>
    </submittedName>
</protein>
<dbReference type="AlphaFoldDB" id="A4CLS6"/>
<organism evidence="1 2">
    <name type="scientific">Robiginitalea biformata (strain ATCC BAA-864 / DSM 15991 / KCTC 12146 / HTCC2501)</name>
    <dbReference type="NCBI Taxonomy" id="313596"/>
    <lineage>
        <taxon>Bacteria</taxon>
        <taxon>Pseudomonadati</taxon>
        <taxon>Bacteroidota</taxon>
        <taxon>Flavobacteriia</taxon>
        <taxon>Flavobacteriales</taxon>
        <taxon>Flavobacteriaceae</taxon>
        <taxon>Robiginitalea</taxon>
    </lineage>
</organism>
<proteinExistence type="predicted"/>
<dbReference type="KEGG" id="rbi:RB2501_15894"/>
<evidence type="ECO:0000313" key="2">
    <source>
        <dbReference type="Proteomes" id="UP000009049"/>
    </source>
</evidence>
<sequence>MGIANMFGNLFGSGDNTEGESRGGFPWNNLEDPEGEALFNAVAEGGLQVVFKHSNSCGISRIMLGRFQGLWPAGAAEFFLIDVKRNRPLSDLVAGRFGCTHQSPQVLVIRDGELVAHASHGAIESLDPEEFPVG</sequence>
<dbReference type="Gene3D" id="3.40.30.10">
    <property type="entry name" value="Glutaredoxin"/>
    <property type="match status" value="1"/>
</dbReference>
<accession>A4CLS6</accession>
<dbReference type="Pfam" id="PF11009">
    <property type="entry name" value="BrxC"/>
    <property type="match status" value="1"/>
</dbReference>
<dbReference type="Proteomes" id="UP000009049">
    <property type="component" value="Chromosome"/>
</dbReference>
<keyword evidence="2" id="KW-1185">Reference proteome</keyword>
<dbReference type="InterPro" id="IPR022551">
    <property type="entry name" value="BrxC"/>
</dbReference>
<dbReference type="EMBL" id="CP001712">
    <property type="protein sequence ID" value="EAR15825.1"/>
    <property type="molecule type" value="Genomic_DNA"/>
</dbReference>
<reference evidence="1 2" key="1">
    <citation type="journal article" date="2009" name="J. Bacteriol.">
        <title>Complete genome sequence of Robiginitalea biformata HTCC2501.</title>
        <authorList>
            <person name="Oh H.M."/>
            <person name="Giovannoni S.J."/>
            <person name="Lee K."/>
            <person name="Ferriera S."/>
            <person name="Johnson J."/>
            <person name="Cho J.C."/>
        </authorList>
    </citation>
    <scope>NUCLEOTIDE SEQUENCE [LARGE SCALE GENOMIC DNA]</scope>
    <source>
        <strain evidence="2">ATCC BAA-864 / HTCC2501 / KCTC 12146</strain>
    </source>
</reference>
<gene>
    <name evidence="1" type="ordered locus">RB2501_15894</name>
</gene>